<dbReference type="EMBL" id="BKCJ010000600">
    <property type="protein sequence ID" value="GEU34636.1"/>
    <property type="molecule type" value="Genomic_DNA"/>
</dbReference>
<accession>A0A6L2JCK7</accession>
<protein>
    <recommendedName>
        <fullName evidence="3">CCHC-type domain-containing protein</fullName>
    </recommendedName>
</protein>
<feature type="region of interest" description="Disordered" evidence="1">
    <location>
        <begin position="1"/>
        <end position="24"/>
    </location>
</feature>
<evidence type="ECO:0000313" key="2">
    <source>
        <dbReference type="EMBL" id="GEU34636.1"/>
    </source>
</evidence>
<organism evidence="2">
    <name type="scientific">Tanacetum cinerariifolium</name>
    <name type="common">Dalmatian daisy</name>
    <name type="synonym">Chrysanthemum cinerariifolium</name>
    <dbReference type="NCBI Taxonomy" id="118510"/>
    <lineage>
        <taxon>Eukaryota</taxon>
        <taxon>Viridiplantae</taxon>
        <taxon>Streptophyta</taxon>
        <taxon>Embryophyta</taxon>
        <taxon>Tracheophyta</taxon>
        <taxon>Spermatophyta</taxon>
        <taxon>Magnoliopsida</taxon>
        <taxon>eudicotyledons</taxon>
        <taxon>Gunneridae</taxon>
        <taxon>Pentapetalae</taxon>
        <taxon>asterids</taxon>
        <taxon>campanulids</taxon>
        <taxon>Asterales</taxon>
        <taxon>Asteraceae</taxon>
        <taxon>Asteroideae</taxon>
        <taxon>Anthemideae</taxon>
        <taxon>Anthemidinae</taxon>
        <taxon>Tanacetum</taxon>
    </lineage>
</organism>
<dbReference type="AlphaFoldDB" id="A0A6L2JCK7"/>
<sequence>MADALAEHKANRSGNRDDIHDSGSGRRRQCLLLASAPIELALICERMFPEESDQVDKYIRGLPDMIQGSVMASKPNTMQEAIEIANDRWTRRSPVATNNQRILTCYECGNQGHYMSDFPKLKNRNHGNQAGGTEARGMVYALGGGQTDQDLNNMEDNMNA</sequence>
<name>A0A6L2JCK7_TANCI</name>
<evidence type="ECO:0008006" key="3">
    <source>
        <dbReference type="Google" id="ProtNLM"/>
    </source>
</evidence>
<evidence type="ECO:0000256" key="1">
    <source>
        <dbReference type="SAM" id="MobiDB-lite"/>
    </source>
</evidence>
<comment type="caution">
    <text evidence="2">The sequence shown here is derived from an EMBL/GenBank/DDBJ whole genome shotgun (WGS) entry which is preliminary data.</text>
</comment>
<dbReference type="Gene3D" id="4.10.60.10">
    <property type="entry name" value="Zinc finger, CCHC-type"/>
    <property type="match status" value="1"/>
</dbReference>
<reference evidence="2" key="1">
    <citation type="journal article" date="2019" name="Sci. Rep.">
        <title>Draft genome of Tanacetum cinerariifolium, the natural source of mosquito coil.</title>
        <authorList>
            <person name="Yamashiro T."/>
            <person name="Shiraishi A."/>
            <person name="Satake H."/>
            <person name="Nakayama K."/>
        </authorList>
    </citation>
    <scope>NUCLEOTIDE SEQUENCE</scope>
</reference>
<proteinExistence type="predicted"/>
<gene>
    <name evidence="2" type="ORF">Tci_006614</name>
</gene>